<accession>A0AAX4HFU4</accession>
<dbReference type="InterPro" id="IPR048874">
    <property type="entry name" value="Ribosomal_bL31m_N"/>
</dbReference>
<dbReference type="RefSeq" id="XP_062879562.1">
    <property type="nucleotide sequence ID" value="XM_063023492.1"/>
</dbReference>
<dbReference type="KEGG" id="asau:88175619"/>
<dbReference type="Gene3D" id="6.20.130.10">
    <property type="match status" value="1"/>
</dbReference>
<dbReference type="AlphaFoldDB" id="A0AAX4HFU4"/>
<feature type="domain" description="Ribosomal protein bL31m N-terminal" evidence="1">
    <location>
        <begin position="38"/>
        <end position="94"/>
    </location>
</feature>
<evidence type="ECO:0000259" key="1">
    <source>
        <dbReference type="Pfam" id="PF21492"/>
    </source>
</evidence>
<dbReference type="PANTHER" id="PTHR28174">
    <property type="entry name" value="54S RIBOSOMAL PROTEIN L36, MITOCHONDRIAL"/>
    <property type="match status" value="1"/>
</dbReference>
<reference evidence="2 3" key="1">
    <citation type="submission" date="2023-10" db="EMBL/GenBank/DDBJ databases">
        <title>Draft Genome Sequence of Candida saopaulonensis from a very Premature Infant with Sepsis.</title>
        <authorList>
            <person name="Ning Y."/>
            <person name="Dai R."/>
            <person name="Xiao M."/>
            <person name="Xu Y."/>
            <person name="Yan Q."/>
            <person name="Zhang L."/>
        </authorList>
    </citation>
    <scope>NUCLEOTIDE SEQUENCE [LARGE SCALE GENOMIC DNA]</scope>
    <source>
        <strain evidence="2 3">19XY460</strain>
    </source>
</reference>
<dbReference type="GO" id="GO:0003735">
    <property type="term" value="F:structural constituent of ribosome"/>
    <property type="evidence" value="ECO:0007669"/>
    <property type="project" value="InterPro"/>
</dbReference>
<evidence type="ECO:0000313" key="2">
    <source>
        <dbReference type="EMBL" id="WPK27184.1"/>
    </source>
</evidence>
<sequence>MMSVRSQMLQNLAARQIYSVRASSNKIAMANDVHLSTKRIRTKIKMGKARPAIFHQFDTLVELSDGSVIRRRSQAPRDEMRMMMDQRNNPLWNPHSDVEAADVDATGKVSKFKEKFAQFEEEGDKTDKSVDSLVEMMGHNVTEVQKGGRVFTKKKK</sequence>
<proteinExistence type="predicted"/>
<organism evidence="2 3">
    <name type="scientific">Australozyma saopauloensis</name>
    <dbReference type="NCBI Taxonomy" id="291208"/>
    <lineage>
        <taxon>Eukaryota</taxon>
        <taxon>Fungi</taxon>
        <taxon>Dikarya</taxon>
        <taxon>Ascomycota</taxon>
        <taxon>Saccharomycotina</taxon>
        <taxon>Pichiomycetes</taxon>
        <taxon>Metschnikowiaceae</taxon>
        <taxon>Australozyma</taxon>
    </lineage>
</organism>
<evidence type="ECO:0000313" key="3">
    <source>
        <dbReference type="Proteomes" id="UP001338582"/>
    </source>
</evidence>
<dbReference type="Proteomes" id="UP001338582">
    <property type="component" value="Chromosome 5"/>
</dbReference>
<name>A0AAX4HFU4_9ASCO</name>
<dbReference type="GeneID" id="88175619"/>
<protein>
    <recommendedName>
        <fullName evidence="1">Ribosomal protein bL31m N-terminal domain-containing protein</fullName>
    </recommendedName>
</protein>
<dbReference type="GO" id="GO:0005762">
    <property type="term" value="C:mitochondrial large ribosomal subunit"/>
    <property type="evidence" value="ECO:0007669"/>
    <property type="project" value="InterPro"/>
</dbReference>
<dbReference type="Pfam" id="PF21492">
    <property type="entry name" value="bL31_N"/>
    <property type="match status" value="1"/>
</dbReference>
<keyword evidence="3" id="KW-1185">Reference proteome</keyword>
<dbReference type="PANTHER" id="PTHR28174:SF1">
    <property type="entry name" value="LARGE RIBOSOMAL SUBUNIT PROTEIN BL31M"/>
    <property type="match status" value="1"/>
</dbReference>
<dbReference type="GO" id="GO:0032543">
    <property type="term" value="P:mitochondrial translation"/>
    <property type="evidence" value="ECO:0007669"/>
    <property type="project" value="InterPro"/>
</dbReference>
<gene>
    <name evidence="2" type="ORF">PUMCH_004559</name>
</gene>
<dbReference type="EMBL" id="CP138898">
    <property type="protein sequence ID" value="WPK27184.1"/>
    <property type="molecule type" value="Genomic_DNA"/>
</dbReference>
<dbReference type="InterPro" id="IPR034600">
    <property type="entry name" value="Ribosomal_bL31m"/>
</dbReference>